<dbReference type="SUPFAM" id="SSF52317">
    <property type="entry name" value="Class I glutamine amidotransferase-like"/>
    <property type="match status" value="1"/>
</dbReference>
<dbReference type="OrthoDB" id="9792284at2"/>
<dbReference type="InterPro" id="IPR002818">
    <property type="entry name" value="DJ-1/PfpI"/>
</dbReference>
<dbReference type="InterPro" id="IPR006286">
    <property type="entry name" value="C56_PfpI-like"/>
</dbReference>
<dbReference type="Gene3D" id="3.40.50.880">
    <property type="match status" value="1"/>
</dbReference>
<dbReference type="InterPro" id="IPR029062">
    <property type="entry name" value="Class_I_gatase-like"/>
</dbReference>
<reference evidence="3 4" key="1">
    <citation type="submission" date="2018-09" db="EMBL/GenBank/DDBJ databases">
        <title>Hymenobacter medium sp. nov., isolated from R2A medium.</title>
        <authorList>
            <person name="Yingchao G."/>
        </authorList>
    </citation>
    <scope>NUCLEOTIDE SEQUENCE [LARGE SCALE GENOMIC DNA]</scope>
    <source>
        <strain evidence="4">sh-6</strain>
    </source>
</reference>
<evidence type="ECO:0000256" key="1">
    <source>
        <dbReference type="ARBA" id="ARBA00008542"/>
    </source>
</evidence>
<sequence length="186" mass="19861">MSIFGNDPLKGKKVAVLATDGFEQSELEQPVKALKNAGAEVDIVSLKSGSIKGWDEKDWGSKVSVDKTLDEAKPADYDALVLPGGQMNPDVLRTEPKAVSFAADFMQAGKVVAAICHGPWTLVETGLVRGKNMTSWPSLKTDLTNAGAHWQDATVVVDGNLITSRNPNDLPAFNEKLIEKIGGTQA</sequence>
<dbReference type="PANTHER" id="PTHR42733:SF12">
    <property type="entry name" value="PROTEINASE"/>
    <property type="match status" value="1"/>
</dbReference>
<keyword evidence="3" id="KW-0808">Transferase</keyword>
<feature type="domain" description="DJ-1/PfpI" evidence="2">
    <location>
        <begin position="12"/>
        <end position="179"/>
    </location>
</feature>
<keyword evidence="3" id="KW-0315">Glutamine amidotransferase</keyword>
<dbReference type="EMBL" id="CP032317">
    <property type="protein sequence ID" value="AYA37621.1"/>
    <property type="molecule type" value="Genomic_DNA"/>
</dbReference>
<dbReference type="CDD" id="cd03134">
    <property type="entry name" value="GATase1_PfpI_like"/>
    <property type="match status" value="1"/>
</dbReference>
<dbReference type="PROSITE" id="PS51276">
    <property type="entry name" value="PEPTIDASE_C56_PFPI"/>
    <property type="match status" value="1"/>
</dbReference>
<dbReference type="RefSeq" id="WP_119445187.1">
    <property type="nucleotide sequence ID" value="NZ_CP032317.1"/>
</dbReference>
<evidence type="ECO:0000313" key="3">
    <source>
        <dbReference type="EMBL" id="AYA37621.1"/>
    </source>
</evidence>
<dbReference type="Pfam" id="PF01965">
    <property type="entry name" value="DJ-1_PfpI"/>
    <property type="match status" value="1"/>
</dbReference>
<proteinExistence type="inferred from homology"/>
<evidence type="ECO:0000259" key="2">
    <source>
        <dbReference type="Pfam" id="PF01965"/>
    </source>
</evidence>
<dbReference type="PANTHER" id="PTHR42733">
    <property type="entry name" value="DJ-1 PROTEIN"/>
    <property type="match status" value="1"/>
</dbReference>
<dbReference type="KEGG" id="hyh:D3Y59_11520"/>
<name>A0A3B7R928_9BACT</name>
<organism evidence="3 4">
    <name type="scientific">Hymenobacter oligotrophus</name>
    <dbReference type="NCBI Taxonomy" id="2319843"/>
    <lineage>
        <taxon>Bacteria</taxon>
        <taxon>Pseudomonadati</taxon>
        <taxon>Bacteroidota</taxon>
        <taxon>Cytophagia</taxon>
        <taxon>Cytophagales</taxon>
        <taxon>Hymenobacteraceae</taxon>
        <taxon>Hymenobacter</taxon>
    </lineage>
</organism>
<protein>
    <submittedName>
        <fullName evidence="3">Type 1 glutamine amidotransferase</fullName>
    </submittedName>
</protein>
<keyword evidence="4" id="KW-1185">Reference proteome</keyword>
<accession>A0A3B7R928</accession>
<evidence type="ECO:0000313" key="4">
    <source>
        <dbReference type="Proteomes" id="UP000262802"/>
    </source>
</evidence>
<comment type="similarity">
    <text evidence="1">Belongs to the peptidase C56 family.</text>
</comment>
<dbReference type="NCBIfam" id="TIGR01382">
    <property type="entry name" value="PfpI"/>
    <property type="match status" value="1"/>
</dbReference>
<dbReference type="Proteomes" id="UP000262802">
    <property type="component" value="Chromosome"/>
</dbReference>
<dbReference type="GO" id="GO:0016740">
    <property type="term" value="F:transferase activity"/>
    <property type="evidence" value="ECO:0007669"/>
    <property type="project" value="UniProtKB-KW"/>
</dbReference>
<dbReference type="AlphaFoldDB" id="A0A3B7R928"/>
<gene>
    <name evidence="3" type="ORF">D3Y59_11520</name>
</gene>